<name>A0A9P6AVL7_9AGAM</name>
<evidence type="ECO:0000313" key="10">
    <source>
        <dbReference type="Proteomes" id="UP000886523"/>
    </source>
</evidence>
<dbReference type="EMBL" id="MU128984">
    <property type="protein sequence ID" value="KAF9512609.1"/>
    <property type="molecule type" value="Genomic_DNA"/>
</dbReference>
<evidence type="ECO:0000256" key="3">
    <source>
        <dbReference type="ARBA" id="ARBA00022448"/>
    </source>
</evidence>
<keyword evidence="10" id="KW-1185">Reference proteome</keyword>
<dbReference type="PANTHER" id="PTHR12653">
    <property type="entry name" value="NADH-UBIQUINONE OXIDOREDUCTASE 13 KD-B SUBUNIT"/>
    <property type="match status" value="1"/>
</dbReference>
<accession>A0A9P6AVL7</accession>
<comment type="caution">
    <text evidence="9">The sequence shown here is derived from an EMBL/GenBank/DDBJ whole genome shotgun (WGS) entry which is preliminary data.</text>
</comment>
<comment type="subcellular location">
    <subcellularLocation>
        <location evidence="1">Mitochondrion inner membrane</location>
        <topology evidence="1">Peripheral membrane protein</topology>
        <orientation evidence="1">Matrix side</orientation>
    </subcellularLocation>
</comment>
<organism evidence="9 10">
    <name type="scientific">Hydnum rufescens UP504</name>
    <dbReference type="NCBI Taxonomy" id="1448309"/>
    <lineage>
        <taxon>Eukaryota</taxon>
        <taxon>Fungi</taxon>
        <taxon>Dikarya</taxon>
        <taxon>Basidiomycota</taxon>
        <taxon>Agaricomycotina</taxon>
        <taxon>Agaricomycetes</taxon>
        <taxon>Cantharellales</taxon>
        <taxon>Hydnaceae</taxon>
        <taxon>Hydnum</taxon>
    </lineage>
</organism>
<dbReference type="GO" id="GO:0022904">
    <property type="term" value="P:respiratory electron transport chain"/>
    <property type="evidence" value="ECO:0007669"/>
    <property type="project" value="InterPro"/>
</dbReference>
<comment type="similarity">
    <text evidence="2">Belongs to the complex I NDUFA5 subunit family.</text>
</comment>
<evidence type="ECO:0000256" key="1">
    <source>
        <dbReference type="ARBA" id="ARBA00004443"/>
    </source>
</evidence>
<keyword evidence="3" id="KW-0813">Transport</keyword>
<keyword evidence="8" id="KW-0472">Membrane</keyword>
<protein>
    <submittedName>
        <fullName evidence="9">Uncharacterized protein</fullName>
    </submittedName>
</protein>
<keyword evidence="7" id="KW-0496">Mitochondrion</keyword>
<evidence type="ECO:0000256" key="7">
    <source>
        <dbReference type="ARBA" id="ARBA00023128"/>
    </source>
</evidence>
<dbReference type="GO" id="GO:0005743">
    <property type="term" value="C:mitochondrial inner membrane"/>
    <property type="evidence" value="ECO:0007669"/>
    <property type="project" value="UniProtKB-SubCell"/>
</dbReference>
<evidence type="ECO:0000256" key="2">
    <source>
        <dbReference type="ARBA" id="ARBA00010261"/>
    </source>
</evidence>
<evidence type="ECO:0000256" key="5">
    <source>
        <dbReference type="ARBA" id="ARBA00022792"/>
    </source>
</evidence>
<keyword evidence="5" id="KW-0999">Mitochondrion inner membrane</keyword>
<evidence type="ECO:0000256" key="8">
    <source>
        <dbReference type="ARBA" id="ARBA00023136"/>
    </source>
</evidence>
<dbReference type="AlphaFoldDB" id="A0A9P6AVL7"/>
<dbReference type="Pfam" id="PF04716">
    <property type="entry name" value="ETC_C1_NDUFA5"/>
    <property type="match status" value="1"/>
</dbReference>
<keyword evidence="6" id="KW-0249">Electron transport</keyword>
<dbReference type="Proteomes" id="UP000886523">
    <property type="component" value="Unassembled WGS sequence"/>
</dbReference>
<dbReference type="PANTHER" id="PTHR12653:SF0">
    <property type="entry name" value="NADH DEHYDROGENASE [UBIQUINONE] 1 ALPHA SUBCOMPLEX SUBUNIT 5"/>
    <property type="match status" value="1"/>
</dbReference>
<dbReference type="InterPro" id="IPR006806">
    <property type="entry name" value="NDUFA5"/>
</dbReference>
<gene>
    <name evidence="9" type="ORF">BS47DRAFT_1345210</name>
</gene>
<keyword evidence="4" id="KW-0679">Respiratory chain</keyword>
<evidence type="ECO:0000313" key="9">
    <source>
        <dbReference type="EMBL" id="KAF9512609.1"/>
    </source>
</evidence>
<evidence type="ECO:0000256" key="4">
    <source>
        <dbReference type="ARBA" id="ARBA00022660"/>
    </source>
</evidence>
<evidence type="ECO:0000256" key="6">
    <source>
        <dbReference type="ARBA" id="ARBA00022982"/>
    </source>
</evidence>
<proteinExistence type="inferred from homology"/>
<reference evidence="9" key="1">
    <citation type="journal article" date="2020" name="Nat. Commun.">
        <title>Large-scale genome sequencing of mycorrhizal fungi provides insights into the early evolution of symbiotic traits.</title>
        <authorList>
            <person name="Miyauchi S."/>
            <person name="Kiss E."/>
            <person name="Kuo A."/>
            <person name="Drula E."/>
            <person name="Kohler A."/>
            <person name="Sanchez-Garcia M."/>
            <person name="Morin E."/>
            <person name="Andreopoulos B."/>
            <person name="Barry K.W."/>
            <person name="Bonito G."/>
            <person name="Buee M."/>
            <person name="Carver A."/>
            <person name="Chen C."/>
            <person name="Cichocki N."/>
            <person name="Clum A."/>
            <person name="Culley D."/>
            <person name="Crous P.W."/>
            <person name="Fauchery L."/>
            <person name="Girlanda M."/>
            <person name="Hayes R.D."/>
            <person name="Keri Z."/>
            <person name="LaButti K."/>
            <person name="Lipzen A."/>
            <person name="Lombard V."/>
            <person name="Magnuson J."/>
            <person name="Maillard F."/>
            <person name="Murat C."/>
            <person name="Nolan M."/>
            <person name="Ohm R.A."/>
            <person name="Pangilinan J."/>
            <person name="Pereira M.F."/>
            <person name="Perotto S."/>
            <person name="Peter M."/>
            <person name="Pfister S."/>
            <person name="Riley R."/>
            <person name="Sitrit Y."/>
            <person name="Stielow J.B."/>
            <person name="Szollosi G."/>
            <person name="Zifcakova L."/>
            <person name="Stursova M."/>
            <person name="Spatafora J.W."/>
            <person name="Tedersoo L."/>
            <person name="Vaario L.M."/>
            <person name="Yamada A."/>
            <person name="Yan M."/>
            <person name="Wang P."/>
            <person name="Xu J."/>
            <person name="Bruns T."/>
            <person name="Baldrian P."/>
            <person name="Vilgalys R."/>
            <person name="Dunand C."/>
            <person name="Henrissat B."/>
            <person name="Grigoriev I.V."/>
            <person name="Hibbett D."/>
            <person name="Nagy L.G."/>
            <person name="Martin F.M."/>
        </authorList>
    </citation>
    <scope>NUCLEOTIDE SEQUENCE</scope>
    <source>
        <strain evidence="9">UP504</strain>
    </source>
</reference>
<sequence>MFRVFAPLRQAVKLTTGITGLPVHENPIPALTQTYRSTLALLQKDVPESSVYRQSVEALTQHRLSILENAKEDDVLKLIGAAEREYHLVEKMDRVESVSGPFLANTWEPLEEKPAPGQWKYFD</sequence>
<dbReference type="OrthoDB" id="286811at2759"/>